<reference evidence="4 5" key="1">
    <citation type="journal article" date="2015" name="Genome Announc.">
        <title>Expanding the biotechnology potential of lactobacilli through comparative genomics of 213 strains and associated genera.</title>
        <authorList>
            <person name="Sun Z."/>
            <person name="Harris H.M."/>
            <person name="McCann A."/>
            <person name="Guo C."/>
            <person name="Argimon S."/>
            <person name="Zhang W."/>
            <person name="Yang X."/>
            <person name="Jeffery I.B."/>
            <person name="Cooney J.C."/>
            <person name="Kagawa T.F."/>
            <person name="Liu W."/>
            <person name="Song Y."/>
            <person name="Salvetti E."/>
            <person name="Wrobel A."/>
            <person name="Rasinkangas P."/>
            <person name="Parkhill J."/>
            <person name="Rea M.C."/>
            <person name="O'Sullivan O."/>
            <person name="Ritari J."/>
            <person name="Douillard F.P."/>
            <person name="Paul Ross R."/>
            <person name="Yang R."/>
            <person name="Briner A.E."/>
            <person name="Felis G.E."/>
            <person name="de Vos W.M."/>
            <person name="Barrangou R."/>
            <person name="Klaenhammer T.R."/>
            <person name="Caufield P.W."/>
            <person name="Cui Y."/>
            <person name="Zhang H."/>
            <person name="O'Toole P.W."/>
        </authorList>
    </citation>
    <scope>NUCLEOTIDE SEQUENCE [LARGE SCALE GENOMIC DNA]</scope>
    <source>
        <strain evidence="4 5">NBRC 103219</strain>
    </source>
</reference>
<dbReference type="InterPro" id="IPR013785">
    <property type="entry name" value="Aldolase_TIM"/>
</dbReference>
<dbReference type="InterPro" id="IPR001155">
    <property type="entry name" value="OxRdtase_FMN_N"/>
</dbReference>
<protein>
    <submittedName>
        <fullName evidence="4">NADH flavin oxidoreductase</fullName>
    </submittedName>
</protein>
<dbReference type="PATRIC" id="fig|449659.4.peg.191"/>
<dbReference type="SUPFAM" id="SSF51395">
    <property type="entry name" value="FMN-linked oxidoreductases"/>
    <property type="match status" value="1"/>
</dbReference>
<dbReference type="Pfam" id="PF00724">
    <property type="entry name" value="Oxidored_FMN"/>
    <property type="match status" value="1"/>
</dbReference>
<keyword evidence="1" id="KW-0285">Flavoprotein</keyword>
<evidence type="ECO:0000313" key="4">
    <source>
        <dbReference type="EMBL" id="KRO02767.1"/>
    </source>
</evidence>
<evidence type="ECO:0000256" key="2">
    <source>
        <dbReference type="ARBA" id="ARBA00023002"/>
    </source>
</evidence>
<proteinExistence type="predicted"/>
<evidence type="ECO:0000313" key="5">
    <source>
        <dbReference type="Proteomes" id="UP000051886"/>
    </source>
</evidence>
<organism evidence="4 5">
    <name type="scientific">Ligilactobacillus pobuzihii</name>
    <dbReference type="NCBI Taxonomy" id="449659"/>
    <lineage>
        <taxon>Bacteria</taxon>
        <taxon>Bacillati</taxon>
        <taxon>Bacillota</taxon>
        <taxon>Bacilli</taxon>
        <taxon>Lactobacillales</taxon>
        <taxon>Lactobacillaceae</taxon>
        <taxon>Ligilactobacillus</taxon>
    </lineage>
</organism>
<dbReference type="AlphaFoldDB" id="A0A0R2LM50"/>
<dbReference type="PANTHER" id="PTHR43656:SF2">
    <property type="entry name" value="BINDING OXIDOREDUCTASE, PUTATIVE (AFU_ORTHOLOGUE AFUA_2G08260)-RELATED"/>
    <property type="match status" value="1"/>
</dbReference>
<dbReference type="Gene3D" id="3.20.20.70">
    <property type="entry name" value="Aldolase class I"/>
    <property type="match status" value="1"/>
</dbReference>
<dbReference type="STRING" id="449659.IV66_GL000193"/>
<gene>
    <name evidence="4" type="ORF">IV66_GL000193</name>
</gene>
<dbReference type="Proteomes" id="UP000051886">
    <property type="component" value="Unassembled WGS sequence"/>
</dbReference>
<sequence length="237" mass="26929">MSEKEVEQTIKDFGAATKRAIEAGFDGVELHGANTYLLQQFFSPHSNRRNDKWGGSLEKRMKFPLAVVKETTKVIEKYAKKPFLLGYRISPEELEEPGITLDDTLHFIDQLKQTKIDYLHVSQSDAWRTPLRDENSKQIVNESIKKRISNTFPMIVVGNIKTPADAEKASESFDLVALGHESLWEPKWVQKVTNNEESAIRYSLAKSDLADLGIKPSFMDQIADTMGGYANMFKKEK</sequence>
<evidence type="ECO:0000259" key="3">
    <source>
        <dbReference type="Pfam" id="PF00724"/>
    </source>
</evidence>
<dbReference type="GO" id="GO:0016491">
    <property type="term" value="F:oxidoreductase activity"/>
    <property type="evidence" value="ECO:0007669"/>
    <property type="project" value="UniProtKB-KW"/>
</dbReference>
<feature type="domain" description="NADH:flavin oxidoreductase/NADH oxidase N-terminal" evidence="3">
    <location>
        <begin position="1"/>
        <end position="195"/>
    </location>
</feature>
<dbReference type="PANTHER" id="PTHR43656">
    <property type="entry name" value="BINDING OXIDOREDUCTASE, PUTATIVE (AFU_ORTHOLOGUE AFUA_2G08260)-RELATED"/>
    <property type="match status" value="1"/>
</dbReference>
<accession>A0A0R2LM50</accession>
<name>A0A0R2LM50_9LACO</name>
<comment type="caution">
    <text evidence="4">The sequence shown here is derived from an EMBL/GenBank/DDBJ whole genome shotgun (WGS) entry which is preliminary data.</text>
</comment>
<dbReference type="InterPro" id="IPR051799">
    <property type="entry name" value="NADH_flavin_oxidoreductase"/>
</dbReference>
<keyword evidence="5" id="KW-1185">Reference proteome</keyword>
<dbReference type="GO" id="GO:0010181">
    <property type="term" value="F:FMN binding"/>
    <property type="evidence" value="ECO:0007669"/>
    <property type="project" value="InterPro"/>
</dbReference>
<dbReference type="EMBL" id="JQCN01000001">
    <property type="protein sequence ID" value="KRO02767.1"/>
    <property type="molecule type" value="Genomic_DNA"/>
</dbReference>
<evidence type="ECO:0000256" key="1">
    <source>
        <dbReference type="ARBA" id="ARBA00022630"/>
    </source>
</evidence>
<keyword evidence="2" id="KW-0560">Oxidoreductase</keyword>